<keyword evidence="3 5" id="KW-0378">Hydrolase</keyword>
<keyword evidence="10" id="KW-1185">Reference proteome</keyword>
<dbReference type="EMBL" id="BONJ01000007">
    <property type="protein sequence ID" value="GIG13463.1"/>
    <property type="molecule type" value="Genomic_DNA"/>
</dbReference>
<dbReference type="InterPro" id="IPR036852">
    <property type="entry name" value="Peptidase_S8/S53_dom_sf"/>
</dbReference>
<evidence type="ECO:0000313" key="9">
    <source>
        <dbReference type="EMBL" id="GIG13463.1"/>
    </source>
</evidence>
<feature type="transmembrane region" description="Helical" evidence="6">
    <location>
        <begin position="331"/>
        <end position="349"/>
    </location>
</feature>
<evidence type="ECO:0000259" key="8">
    <source>
        <dbReference type="Pfam" id="PF00082"/>
    </source>
</evidence>
<feature type="domain" description="Peptidase S8/S53" evidence="8">
    <location>
        <begin position="54"/>
        <end position="295"/>
    </location>
</feature>
<evidence type="ECO:0000256" key="6">
    <source>
        <dbReference type="SAM" id="Phobius"/>
    </source>
</evidence>
<dbReference type="SUPFAM" id="SSF52743">
    <property type="entry name" value="Subtilisin-like"/>
    <property type="match status" value="1"/>
</dbReference>
<dbReference type="GO" id="GO:0006508">
    <property type="term" value="P:proteolysis"/>
    <property type="evidence" value="ECO:0007669"/>
    <property type="project" value="UniProtKB-KW"/>
</dbReference>
<keyword evidence="7" id="KW-0732">Signal</keyword>
<feature type="active site" description="Charge relay system" evidence="5">
    <location>
        <position position="63"/>
    </location>
</feature>
<dbReference type="PROSITE" id="PS51892">
    <property type="entry name" value="SUBTILASE"/>
    <property type="match status" value="1"/>
</dbReference>
<keyword evidence="6" id="KW-0472">Membrane</keyword>
<accession>A0A8J3L321</accession>
<dbReference type="InterPro" id="IPR023827">
    <property type="entry name" value="Peptidase_S8_Asp-AS"/>
</dbReference>
<dbReference type="PRINTS" id="PR00723">
    <property type="entry name" value="SUBTILISIN"/>
</dbReference>
<feature type="active site" description="Charge relay system" evidence="5">
    <location>
        <position position="247"/>
    </location>
</feature>
<protein>
    <submittedName>
        <fullName evidence="9">Type VII secretion-associated serine protease</fullName>
    </submittedName>
</protein>
<feature type="chain" id="PRO_5035179839" evidence="7">
    <location>
        <begin position="27"/>
        <end position="355"/>
    </location>
</feature>
<dbReference type="PANTHER" id="PTHR43806:SF11">
    <property type="entry name" value="CEREVISIN-RELATED"/>
    <property type="match status" value="1"/>
</dbReference>
<keyword evidence="6" id="KW-0812">Transmembrane</keyword>
<dbReference type="Pfam" id="PF00082">
    <property type="entry name" value="Peptidase_S8"/>
    <property type="match status" value="1"/>
</dbReference>
<evidence type="ECO:0000256" key="7">
    <source>
        <dbReference type="SAM" id="SignalP"/>
    </source>
</evidence>
<evidence type="ECO:0000313" key="10">
    <source>
        <dbReference type="Proteomes" id="UP000660339"/>
    </source>
</evidence>
<dbReference type="InterPro" id="IPR015500">
    <property type="entry name" value="Peptidase_S8_subtilisin-rel"/>
</dbReference>
<evidence type="ECO:0000256" key="5">
    <source>
        <dbReference type="PROSITE-ProRule" id="PRU01240"/>
    </source>
</evidence>
<evidence type="ECO:0000256" key="4">
    <source>
        <dbReference type="ARBA" id="ARBA00022825"/>
    </source>
</evidence>
<dbReference type="GO" id="GO:0004252">
    <property type="term" value="F:serine-type endopeptidase activity"/>
    <property type="evidence" value="ECO:0007669"/>
    <property type="project" value="UniProtKB-UniRule"/>
</dbReference>
<feature type="active site" description="Charge relay system" evidence="5">
    <location>
        <position position="97"/>
    </location>
</feature>
<gene>
    <name evidence="9" type="ORF">Cme02nite_17950</name>
</gene>
<evidence type="ECO:0000256" key="1">
    <source>
        <dbReference type="ARBA" id="ARBA00011073"/>
    </source>
</evidence>
<name>A0A8J3L321_9ACTN</name>
<feature type="signal peptide" evidence="7">
    <location>
        <begin position="1"/>
        <end position="26"/>
    </location>
</feature>
<dbReference type="AlphaFoldDB" id="A0A8J3L321"/>
<comment type="caution">
    <text evidence="9">The sequence shown here is derived from an EMBL/GenBank/DDBJ whole genome shotgun (WGS) entry which is preliminary data.</text>
</comment>
<keyword evidence="6" id="KW-1133">Transmembrane helix</keyword>
<dbReference type="Proteomes" id="UP000660339">
    <property type="component" value="Unassembled WGS sequence"/>
</dbReference>
<evidence type="ECO:0000256" key="2">
    <source>
        <dbReference type="ARBA" id="ARBA00022670"/>
    </source>
</evidence>
<keyword evidence="2 5" id="KW-0645">Protease</keyword>
<sequence length="355" mass="36175">MRMTLGIRRAITTLLLITVATGNPVAAYGVDQIEDGQWFHAFLHSKEAQATSRGAGVTVAVLDSGVDATHPDLSGSVLPGKDFVKADGDGRVDAAGHGTAMAGLIVAHGRVAGIAPDAKILPVRFTEFEPGESTQLVKAIRWATAQKADVISISIGMARDDPEMRKAVREATDEGIIVVASAGNTPVAKAVEYPAAYPDVLAVGCIDKNGDHAAISVKSSRIDIVAPCVGVTSANTNHAWSIGTGTSSATAIVAGAVALVQAAFPGISGSEVRHRLTATAVDKGPVGHDVQYGFGVVDLVGALTADVPPLVSASATVSPPADPSPDGSSPLLWALGAVLVIGALALIVVRSRRRG</sequence>
<comment type="similarity">
    <text evidence="1 5">Belongs to the peptidase S8 family.</text>
</comment>
<dbReference type="RefSeq" id="WP_166383562.1">
    <property type="nucleotide sequence ID" value="NZ_BAAATT010000014.1"/>
</dbReference>
<organism evidence="9 10">
    <name type="scientific">Catellatospora methionotrophica</name>
    <dbReference type="NCBI Taxonomy" id="121620"/>
    <lineage>
        <taxon>Bacteria</taxon>
        <taxon>Bacillati</taxon>
        <taxon>Actinomycetota</taxon>
        <taxon>Actinomycetes</taxon>
        <taxon>Micromonosporales</taxon>
        <taxon>Micromonosporaceae</taxon>
        <taxon>Catellatospora</taxon>
    </lineage>
</organism>
<dbReference type="PANTHER" id="PTHR43806">
    <property type="entry name" value="PEPTIDASE S8"/>
    <property type="match status" value="1"/>
</dbReference>
<proteinExistence type="inferred from homology"/>
<dbReference type="InterPro" id="IPR050131">
    <property type="entry name" value="Peptidase_S8_subtilisin-like"/>
</dbReference>
<reference evidence="9" key="1">
    <citation type="submission" date="2021-01" db="EMBL/GenBank/DDBJ databases">
        <title>Whole genome shotgun sequence of Catellatospora methionotrophica NBRC 14553.</title>
        <authorList>
            <person name="Komaki H."/>
            <person name="Tamura T."/>
        </authorList>
    </citation>
    <scope>NUCLEOTIDE SEQUENCE</scope>
    <source>
        <strain evidence="9">NBRC 14553</strain>
    </source>
</reference>
<keyword evidence="4 5" id="KW-0720">Serine protease</keyword>
<dbReference type="InterPro" id="IPR000209">
    <property type="entry name" value="Peptidase_S8/S53_dom"/>
</dbReference>
<dbReference type="Gene3D" id="3.40.50.200">
    <property type="entry name" value="Peptidase S8/S53 domain"/>
    <property type="match status" value="1"/>
</dbReference>
<dbReference type="PROSITE" id="PS00136">
    <property type="entry name" value="SUBTILASE_ASP"/>
    <property type="match status" value="1"/>
</dbReference>
<evidence type="ECO:0000256" key="3">
    <source>
        <dbReference type="ARBA" id="ARBA00022801"/>
    </source>
</evidence>